<keyword evidence="1 4" id="KW-0560">Oxidoreductase</keyword>
<dbReference type="Proteomes" id="UP000071641">
    <property type="component" value="Unassembled WGS sequence"/>
</dbReference>
<reference evidence="5" key="1">
    <citation type="submission" date="2016-02" db="EMBL/GenBank/DDBJ databases">
        <authorList>
            <person name="Rodrigo-Torres Lidia"/>
            <person name="Arahal R.David."/>
        </authorList>
    </citation>
    <scope>NUCLEOTIDE SEQUENCE [LARGE SCALE GENOMIC DNA]</scope>
    <source>
        <strain evidence="5">CECT 9029</strain>
    </source>
</reference>
<sequence>MSQWQTICEKSDLVKNTGVCALLEDKQVAVFLCGQTDSLYAVDNYDPIGKANVLSRGMIGSIGDKTVIASPLYKQHFCLDSGICLEDENVSITTYPVRCHEGAVQLSLV</sequence>
<dbReference type="PROSITE" id="PS51300">
    <property type="entry name" value="NIRD"/>
    <property type="match status" value="1"/>
</dbReference>
<evidence type="ECO:0000313" key="5">
    <source>
        <dbReference type="Proteomes" id="UP000071641"/>
    </source>
</evidence>
<dbReference type="PANTHER" id="PTHR40562:SF1">
    <property type="entry name" value="NITRITE REDUCTASE (NADH) SMALL SUBUNIT"/>
    <property type="match status" value="1"/>
</dbReference>
<dbReference type="STRING" id="1796497.GCE9029_01548"/>
<dbReference type="EC" id="1.7.1.15" evidence="4"/>
<name>A0A128EYD9_9GAMM</name>
<dbReference type="GO" id="GO:0042128">
    <property type="term" value="P:nitrate assimilation"/>
    <property type="evidence" value="ECO:0007669"/>
    <property type="project" value="UniProtKB-KW"/>
</dbReference>
<dbReference type="NCBIfam" id="TIGR02378">
    <property type="entry name" value="nirD_assim_sml"/>
    <property type="match status" value="1"/>
</dbReference>
<dbReference type="PANTHER" id="PTHR40562">
    <property type="match status" value="1"/>
</dbReference>
<dbReference type="Pfam" id="PF13806">
    <property type="entry name" value="Rieske_2"/>
    <property type="match status" value="1"/>
</dbReference>
<evidence type="ECO:0000256" key="1">
    <source>
        <dbReference type="ARBA" id="ARBA00023002"/>
    </source>
</evidence>
<evidence type="ECO:0000313" key="4">
    <source>
        <dbReference type="EMBL" id="CZF79588.1"/>
    </source>
</evidence>
<evidence type="ECO:0000256" key="2">
    <source>
        <dbReference type="ARBA" id="ARBA00023063"/>
    </source>
</evidence>
<dbReference type="GO" id="GO:0106316">
    <property type="term" value="F:nitrite reductase (NADH) activity"/>
    <property type="evidence" value="ECO:0007669"/>
    <property type="project" value="UniProtKB-EC"/>
</dbReference>
<feature type="domain" description="Rieske-like [2Fe-2S]" evidence="3">
    <location>
        <begin position="3"/>
        <end position="106"/>
    </location>
</feature>
<dbReference type="OrthoDB" id="516687at2"/>
<organism evidence="4 5">
    <name type="scientific">Grimontia celer</name>
    <dbReference type="NCBI Taxonomy" id="1796497"/>
    <lineage>
        <taxon>Bacteria</taxon>
        <taxon>Pseudomonadati</taxon>
        <taxon>Pseudomonadota</taxon>
        <taxon>Gammaproteobacteria</taxon>
        <taxon>Vibrionales</taxon>
        <taxon>Vibrionaceae</taxon>
        <taxon>Grimontia</taxon>
    </lineage>
</organism>
<keyword evidence="5" id="KW-1185">Reference proteome</keyword>
<evidence type="ECO:0000259" key="3">
    <source>
        <dbReference type="Pfam" id="PF13806"/>
    </source>
</evidence>
<dbReference type="InterPro" id="IPR012748">
    <property type="entry name" value="Rieske-like_NirD"/>
</dbReference>
<accession>A0A128EYD9</accession>
<protein>
    <submittedName>
        <fullName evidence="4">Nitrite reductase (NADH) small subunit</fullName>
        <ecNumber evidence="4">1.7.1.15</ecNumber>
    </submittedName>
</protein>
<dbReference type="AlphaFoldDB" id="A0A128EYD9"/>
<dbReference type="GO" id="GO:0051537">
    <property type="term" value="F:2 iron, 2 sulfur cluster binding"/>
    <property type="evidence" value="ECO:0007669"/>
    <property type="project" value="InterPro"/>
</dbReference>
<gene>
    <name evidence="4" type="primary">nirD</name>
    <name evidence="4" type="ORF">GCE9029_01548</name>
</gene>
<proteinExistence type="predicted"/>
<dbReference type="InterPro" id="IPR036922">
    <property type="entry name" value="Rieske_2Fe-2S_sf"/>
</dbReference>
<dbReference type="Gene3D" id="2.102.10.10">
    <property type="entry name" value="Rieske [2Fe-2S] iron-sulphur domain"/>
    <property type="match status" value="1"/>
</dbReference>
<dbReference type="SUPFAM" id="SSF50022">
    <property type="entry name" value="ISP domain"/>
    <property type="match status" value="1"/>
</dbReference>
<dbReference type="InterPro" id="IPR017881">
    <property type="entry name" value="NirD"/>
</dbReference>
<keyword evidence="2" id="KW-0534">Nitrate assimilation</keyword>
<dbReference type="CDD" id="cd03529">
    <property type="entry name" value="Rieske_NirD"/>
    <property type="match status" value="1"/>
</dbReference>
<dbReference type="RefSeq" id="WP_062662305.1">
    <property type="nucleotide sequence ID" value="NZ_FIZX01000001.1"/>
</dbReference>
<dbReference type="EMBL" id="FIZX01000001">
    <property type="protein sequence ID" value="CZF79588.1"/>
    <property type="molecule type" value="Genomic_DNA"/>
</dbReference>